<dbReference type="InterPro" id="IPR020859">
    <property type="entry name" value="ROC"/>
</dbReference>
<dbReference type="PRINTS" id="PR00449">
    <property type="entry name" value="RASTRNSFRMNG"/>
</dbReference>
<name>A0A7M7PHC6_STRPU</name>
<comment type="cofactor">
    <cofactor evidence="1">
        <name>Mg(2+)</name>
        <dbReference type="ChEBI" id="CHEBI:18420"/>
    </cofactor>
</comment>
<dbReference type="GO" id="GO:0009966">
    <property type="term" value="P:regulation of signal transduction"/>
    <property type="evidence" value="ECO:0007669"/>
    <property type="project" value="UniProtKB-ARBA"/>
</dbReference>
<feature type="region of interest" description="Disordered" evidence="16">
    <location>
        <begin position="535"/>
        <end position="563"/>
    </location>
</feature>
<evidence type="ECO:0000259" key="18">
    <source>
        <dbReference type="PROSITE" id="PS51424"/>
    </source>
</evidence>
<evidence type="ECO:0000259" key="17">
    <source>
        <dbReference type="PROSITE" id="PS50011"/>
    </source>
</evidence>
<dbReference type="KEGG" id="spu:754172"/>
<dbReference type="SMART" id="SM00248">
    <property type="entry name" value="ANK"/>
    <property type="match status" value="8"/>
</dbReference>
<dbReference type="GO" id="GO:0005737">
    <property type="term" value="C:cytoplasm"/>
    <property type="evidence" value="ECO:0007669"/>
    <property type="project" value="UniProtKB-ARBA"/>
</dbReference>
<dbReference type="Pfam" id="PF00560">
    <property type="entry name" value="LRR_1"/>
    <property type="match status" value="1"/>
</dbReference>
<dbReference type="Pfam" id="PF13855">
    <property type="entry name" value="LRR_8"/>
    <property type="match status" value="1"/>
</dbReference>
<feature type="compositionally biased region" description="Basic and acidic residues" evidence="16">
    <location>
        <begin position="549"/>
        <end position="563"/>
    </location>
</feature>
<dbReference type="InterPro" id="IPR032675">
    <property type="entry name" value="LRR_dom_sf"/>
</dbReference>
<comment type="catalytic activity">
    <reaction evidence="12">
        <text>L-threonyl-[protein] + ATP = O-phospho-L-threonyl-[protein] + ADP + H(+)</text>
        <dbReference type="Rhea" id="RHEA:46608"/>
        <dbReference type="Rhea" id="RHEA-COMP:11060"/>
        <dbReference type="Rhea" id="RHEA-COMP:11605"/>
        <dbReference type="ChEBI" id="CHEBI:15378"/>
        <dbReference type="ChEBI" id="CHEBI:30013"/>
        <dbReference type="ChEBI" id="CHEBI:30616"/>
        <dbReference type="ChEBI" id="CHEBI:61977"/>
        <dbReference type="ChEBI" id="CHEBI:456216"/>
        <dbReference type="EC" id="2.7.11.1"/>
    </reaction>
</comment>
<dbReference type="OMA" id="NSQDSWG"/>
<dbReference type="Gene3D" id="1.10.510.10">
    <property type="entry name" value="Transferase(Phosphotransferase) domain 1"/>
    <property type="match status" value="1"/>
</dbReference>
<feature type="region of interest" description="Disordered" evidence="16">
    <location>
        <begin position="663"/>
        <end position="689"/>
    </location>
</feature>
<dbReference type="GO" id="GO:0005525">
    <property type="term" value="F:GTP binding"/>
    <property type="evidence" value="ECO:0007669"/>
    <property type="project" value="UniProtKB-KW"/>
</dbReference>
<feature type="repeat" description="ANK" evidence="14">
    <location>
        <begin position="104"/>
        <end position="136"/>
    </location>
</feature>
<dbReference type="PROSITE" id="PS51424">
    <property type="entry name" value="ROC"/>
    <property type="match status" value="1"/>
</dbReference>
<dbReference type="PANTHER" id="PTHR24198">
    <property type="entry name" value="ANKYRIN REPEAT AND PROTEIN KINASE DOMAIN-CONTAINING PROTEIN"/>
    <property type="match status" value="1"/>
</dbReference>
<dbReference type="PANTHER" id="PTHR24198:SF169">
    <property type="entry name" value="NON-SPECIFIC SERINE_THREONINE PROTEIN KINASE"/>
    <property type="match status" value="1"/>
</dbReference>
<evidence type="ECO:0000313" key="19">
    <source>
        <dbReference type="EnsemblMetazoa" id="XP_030850284"/>
    </source>
</evidence>
<evidence type="ECO:0000256" key="12">
    <source>
        <dbReference type="ARBA" id="ARBA00047899"/>
    </source>
</evidence>
<keyword evidence="5" id="KW-0433">Leucine-rich repeat</keyword>
<evidence type="ECO:0000256" key="3">
    <source>
        <dbReference type="ARBA" id="ARBA00012513"/>
    </source>
</evidence>
<dbReference type="PROSITE" id="PS00108">
    <property type="entry name" value="PROTEIN_KINASE_ST"/>
    <property type="match status" value="1"/>
</dbReference>
<dbReference type="Pfam" id="PF12796">
    <property type="entry name" value="Ank_2"/>
    <property type="match status" value="3"/>
</dbReference>
<dbReference type="SUPFAM" id="SSF52058">
    <property type="entry name" value="L domain-like"/>
    <property type="match status" value="1"/>
</dbReference>
<sequence>MVSTSSSKLAVGVGPGYDRDPEYRPDFKGKLLHQAAIYSNASLLADLLRGSQKKYINEADSYGRTALHAVCAAEVLEKEESVECVRILLESAADPNVQAREVYSRYTPLHVAAKDGKLQMVRLLVEYGADLEARDGKRLTAVELARINFRQEVVQYLKNKHAEREQLQAELELDLLEACSDIRKLEFLLKKLGFSAINKNYKETPLFKAAQGGHLDVVKFLLHRGADGRANQESKMTALYAACQHGYLEVAETLLKRFPGMASEQTQDMELPLHAAAKEGFPNLVKLLLEFDYKTAVEESSICESDLGTSSITFKSYKGNLPFYINQRNINGQTALYLACMAGHPEVVRILLEYQPSGTARHSYATLKKKSYVDVDCYTVLGQTPLHSAVMKGDTEIVALLLRHGADVNLPIKSIQCLFDSAKEKDSGKMTEKMFFAEEDSSLLYEACSANEYNIDIINMLLRQGARDVDDKALMAATLAVHNDIKTSILAHTGVHPDPDFVISDKPLSKFKNYFFECSRSSSLDLDESSIKYGKGSRETASMQRSRFGRQDSKQSEHRRGGILDRRKTVASIKRSVSTHGPFDTAVTIDWHDHNLTEVNVEWLVEAGFRHNPALRHYPVPGSGIHDVVATITRIDISDNSLGRIPLVVFQLPSLQHLNASRNKISRLPEGHTVGEQSSRKSTHSDGSDVLAPDQWNAPLLKHIHLEHNRISVSPPDIFLLPCLENLFLQNNRLAHMPFEMWMSPKLKKLNLSRNRIEELPSYQMDSAGVVNMSCHLENPGSIQNHAGCNQKTSQISLPMALLAESKKDSASSPGKGGKSRSSPTLDEAGLESQSTSTRGMKRQISSGAMSMPDSEGADSGSHTPPRRYSFVNMKRHRLCSMGTYDVSHEEEENVNVDELSSLEVLDLSHNKLSQIPSGLPCLSPKLTKLILSHNDILELCSISKLPAGLMDLELAHNKVKYISVIAPRTSLRGKNTSSRLIRAASTVENPTNSTDSCYSPKTSCYMVTSPLSSSSSRRRSRESVMVSPTLSVSTNSLVQVCKHRRHRTLANLRTLDLSNNCLEKLEIISRMLVDAPHDIDEDEDEPMVVTIHGQQDEDPNIPADAWKLYTNTACTDTEGTLLFPSLNVLMLSNNLLSEIPADVQYLTKLSSFKVDGNTNITTLPPEMGRLKCLYDFNADGCQLVEPLSSMIKTSLVKDVLGYLRSILDDAKPYTRMKLMFVGKAGIGKTTLLNELRRDGVGAYIAQSLGTFGERQGNSHISGKTLKGNHLSTVGVDVCEWTYNKKKAKHGKVTFSTWDFGGQQEFYATHQYFLTKRSLYLVVCKITDGSKVINELQQWLVNIQARAPNSPVIIVGTHYDVILRDKKYSKEYWPELKRTIFDRFINIAHPQDAGLPHVIACVEVSCAASSKSYNVNMLRDLVYDTAYSLTEGREREPLLMQRVPTSYLALEKAVMQISADMRAAKREPVLHSTEYKSEVMRMMVEQSQISFHDKEELLQATRFLHNNGILLHYEDSMLNDYFFLDPQWLCDTLAKVVTIPEINPDVKKGVMLVRDLHRKFEDSSVKEFIVSLLNKFEVAVTYDPKHLLIPSRLPQEGVDTTIIPVFRSRSDSTRVYRKTGARSPSPIQSSPPERWNRKAVRGHSPSPSRIYCHDGSPTDGSSPRETSPETVETPERSPATMSIPVPIRRNLQGKARMANCASSPPCEMYSEASTSTMGLDAMDTPTFELLRKSATITKSPSSGDVNTGTVKGKLDRADIELVSNKAQDSKVPSPFDGYKFTPVENLKTAIRRLYILQYIPSGFWSHLISRLLSDQMIPGLINSMYLLSDDVHRFFEGEPLSEFTNEFQWVCWQSGIELKFMSVTVFHVKAVVREKLLSSVFERERRPESVHVLSLTDDPDHFPRNVSLSRSGQLEILIPNQTLEVTHRIQQREANGKGMSDSVKILTSLETVSRLLATIIDLIDTLIENFYPNLCEPLGTTFEGELFITRVVPCHRCWRDYNKPSWDEVDVSEWEFIHALDAEEHMNAEHESPLLWSSISSADAQMITTRTGEQSKLCCGLSCSYPRLHDDILTGVNLKQLNPRRRAAHALQRKDRIAATTNARLSADGDMTLQTEIDNDREHPLPLETCSELGIEPDVSNDMMPMDTVLNSTLLSSIHKSADVPHDICVYGFLFEELVLQSMRNEFVECPNHGNIAISVVAPDVMYADLGPSVLTEKSALDIQRLLGSGTFGLVFQGVMARASEHRRPIAAKMLQPYPPGQGAGNTDRRRYDNDNTKWHRDPLRFSCEAYRTARKELSIINNLDHPHIVPLLGFCRHPMCLILELAPQGALDTRMENFKRVGARLTPHTLQELVVQVSSAVAYLHSKDIIYRDLKAENVLVWKFPQPYSPNPADPIKVKLADYGISVTALPSGTKGYGGTPGYMAPEIVQYDGKETYNEKVDCFSFGMFMFELMSLQRPFECLVGKDVGRLSEVIKQLIKDGQRPVLSRKEKSYPTYMLDLLSWCWAQDSRDRPSMEQIKDVSKTAEFANLLEVLSLEEKPVVSCAVATTAGCSPEGDGPDASSSLPVIWMTQTVEEDQSSSVVILNIDRTPSDDTTCFNLTVTGGTVRCVCSVADTMWLGLNTGSIVVYENGRFSYPNEIARLSLPQYKSKPRSPCTMLHIPPLQLVAIAADHEVAFRQEDGNGMPSADSDGFHYVHVQREIISMAIVLKKNGSKRSYELWCGQTEGYITVLDAGNLTLCQVILCHLDDPLPLAPVTQMVTYDLAIQEQMGLQHVWSYVQPGPVVYKWNTETRAIEGRIDFVATISTCRSNPRPRGRQSHRPMSAFRSQVNSMCLSGEYLYIGISCGHLLVLDASTLAPAILLSCHEGPVKFVIPVAPSHHHHLVPDLPDSSIIPDHQSEVAVAHRFRFSRPTVVTLGKGFNDLVGGYGNSPSRFTGQERLGWYILLWNMEYFNEDRLELGNDFLDGIVRKKSRSTEV</sequence>
<keyword evidence="8 15" id="KW-0547">Nucleotide-binding</keyword>
<feature type="compositionally biased region" description="Basic and acidic residues" evidence="16">
    <location>
        <begin position="2267"/>
        <end position="2276"/>
    </location>
</feature>
<dbReference type="InterPro" id="IPR032171">
    <property type="entry name" value="COR-A"/>
</dbReference>
<feature type="repeat" description="ANK" evidence="14">
    <location>
        <begin position="331"/>
        <end position="363"/>
    </location>
</feature>
<organism evidence="19 20">
    <name type="scientific">Strongylocentrotus purpuratus</name>
    <name type="common">Purple sea urchin</name>
    <dbReference type="NCBI Taxonomy" id="7668"/>
    <lineage>
        <taxon>Eukaryota</taxon>
        <taxon>Metazoa</taxon>
        <taxon>Echinodermata</taxon>
        <taxon>Eleutherozoa</taxon>
        <taxon>Echinozoa</taxon>
        <taxon>Echinoidea</taxon>
        <taxon>Euechinoidea</taxon>
        <taxon>Echinacea</taxon>
        <taxon>Camarodonta</taxon>
        <taxon>Echinidea</taxon>
        <taxon>Strongylocentrotidae</taxon>
        <taxon>Strongylocentrotus</taxon>
    </lineage>
</organism>
<accession>A0A7M7PHC6</accession>
<dbReference type="FunFam" id="3.30.200.20:FF:000803">
    <property type="entry name" value="Probable serine/threonine-protein kinase roco4"/>
    <property type="match status" value="1"/>
</dbReference>
<evidence type="ECO:0000256" key="5">
    <source>
        <dbReference type="ARBA" id="ARBA00022614"/>
    </source>
</evidence>
<keyword evidence="10 15" id="KW-0067">ATP-binding</keyword>
<dbReference type="PROSITE" id="PS51450">
    <property type="entry name" value="LRR"/>
    <property type="match status" value="5"/>
</dbReference>
<comment type="catalytic activity">
    <reaction evidence="13">
        <text>L-seryl-[protein] + ATP = O-phospho-L-seryl-[protein] + ADP + H(+)</text>
        <dbReference type="Rhea" id="RHEA:17989"/>
        <dbReference type="Rhea" id="RHEA-COMP:9863"/>
        <dbReference type="Rhea" id="RHEA-COMP:11604"/>
        <dbReference type="ChEBI" id="CHEBI:15378"/>
        <dbReference type="ChEBI" id="CHEBI:29999"/>
        <dbReference type="ChEBI" id="CHEBI:30616"/>
        <dbReference type="ChEBI" id="CHEBI:83421"/>
        <dbReference type="ChEBI" id="CHEBI:456216"/>
        <dbReference type="EC" id="2.7.11.1"/>
    </reaction>
</comment>
<dbReference type="GO" id="GO:0005524">
    <property type="term" value="F:ATP binding"/>
    <property type="evidence" value="ECO:0007669"/>
    <property type="project" value="UniProtKB-UniRule"/>
</dbReference>
<dbReference type="SUPFAM" id="SSF48403">
    <property type="entry name" value="Ankyrin repeat"/>
    <property type="match status" value="1"/>
</dbReference>
<dbReference type="SUPFAM" id="SSF52540">
    <property type="entry name" value="P-loop containing nucleoside triphosphate hydrolases"/>
    <property type="match status" value="1"/>
</dbReference>
<dbReference type="InterPro" id="IPR000719">
    <property type="entry name" value="Prot_kinase_dom"/>
</dbReference>
<evidence type="ECO:0000256" key="8">
    <source>
        <dbReference type="ARBA" id="ARBA00022741"/>
    </source>
</evidence>
<dbReference type="SMART" id="SM00365">
    <property type="entry name" value="LRR_SD22"/>
    <property type="match status" value="3"/>
</dbReference>
<dbReference type="SMART" id="SM00369">
    <property type="entry name" value="LRR_TYP"/>
    <property type="match status" value="7"/>
</dbReference>
<dbReference type="InterPro" id="IPR036770">
    <property type="entry name" value="Ankyrin_rpt-contain_sf"/>
</dbReference>
<feature type="region of interest" description="Disordered" evidence="16">
    <location>
        <begin position="1613"/>
        <end position="1686"/>
    </location>
</feature>
<dbReference type="InParanoid" id="A0A7M7PHC6"/>
<dbReference type="Gene3D" id="3.40.50.300">
    <property type="entry name" value="P-loop containing nucleotide triphosphate hydrolases"/>
    <property type="match status" value="1"/>
</dbReference>
<dbReference type="FunFam" id="3.40.50.300:FF:001518">
    <property type="entry name" value="Leucine-rich repeat kinase, isoform C"/>
    <property type="match status" value="1"/>
</dbReference>
<evidence type="ECO:0000256" key="6">
    <source>
        <dbReference type="ARBA" id="ARBA00022679"/>
    </source>
</evidence>
<dbReference type="Gene3D" id="3.80.10.10">
    <property type="entry name" value="Ribonuclease Inhibitor"/>
    <property type="match status" value="3"/>
</dbReference>
<feature type="compositionally biased region" description="Polar residues" evidence="16">
    <location>
        <begin position="1658"/>
        <end position="1670"/>
    </location>
</feature>
<dbReference type="GeneID" id="754172"/>
<feature type="region of interest" description="Disordered" evidence="16">
    <location>
        <begin position="805"/>
        <end position="868"/>
    </location>
</feature>
<dbReference type="Gene3D" id="1.25.40.20">
    <property type="entry name" value="Ankyrin repeat-containing domain"/>
    <property type="match status" value="3"/>
</dbReference>
<dbReference type="EnsemblMetazoa" id="XM_030994424">
    <property type="protein sequence ID" value="XP_030850284"/>
    <property type="gene ID" value="LOC754172"/>
</dbReference>
<evidence type="ECO:0000256" key="1">
    <source>
        <dbReference type="ARBA" id="ARBA00001946"/>
    </source>
</evidence>
<dbReference type="InterPro" id="IPR001611">
    <property type="entry name" value="Leu-rich_rpt"/>
</dbReference>
<feature type="binding site" evidence="15">
    <location>
        <position position="2253"/>
    </location>
    <ligand>
        <name>ATP</name>
        <dbReference type="ChEBI" id="CHEBI:30616"/>
    </ligand>
</feature>
<dbReference type="InterPro" id="IPR011009">
    <property type="entry name" value="Kinase-like_dom_sf"/>
</dbReference>
<keyword evidence="6" id="KW-0808">Transferase</keyword>
<dbReference type="Pfam" id="PF00069">
    <property type="entry name" value="Pkinase"/>
    <property type="match status" value="1"/>
</dbReference>
<dbReference type="RefSeq" id="XP_030850284.1">
    <property type="nucleotide sequence ID" value="XM_030994424.1"/>
</dbReference>
<keyword evidence="11 14" id="KW-0040">ANK repeat</keyword>
<dbReference type="SUPFAM" id="SSF50998">
    <property type="entry name" value="Quinoprotein alcohol dehydrogenase-like"/>
    <property type="match status" value="1"/>
</dbReference>
<dbReference type="Gene3D" id="3.30.70.1390">
    <property type="entry name" value="ROC domain from the Parkinson's disease-associated leucine-rich repeat kinase 2"/>
    <property type="match status" value="1"/>
</dbReference>
<keyword evidence="20" id="KW-1185">Reference proteome</keyword>
<proteinExistence type="inferred from homology"/>
<evidence type="ECO:0000256" key="2">
    <source>
        <dbReference type="ARBA" id="ARBA00008171"/>
    </source>
</evidence>
<dbReference type="PROSITE" id="PS50088">
    <property type="entry name" value="ANK_REPEAT"/>
    <property type="match status" value="5"/>
</dbReference>
<reference evidence="19" key="2">
    <citation type="submission" date="2021-01" db="UniProtKB">
        <authorList>
            <consortium name="EnsemblMetazoa"/>
        </authorList>
    </citation>
    <scope>IDENTIFICATION</scope>
</reference>
<evidence type="ECO:0000256" key="4">
    <source>
        <dbReference type="ARBA" id="ARBA00022527"/>
    </source>
</evidence>
<comment type="similarity">
    <text evidence="2">Belongs to the protein kinase superfamily. TKL Ser/Thr protein kinase family. ROCO subfamily.</text>
</comment>
<keyword evidence="4" id="KW-0723">Serine/threonine-protein kinase</keyword>
<keyword evidence="7" id="KW-0677">Repeat</keyword>
<dbReference type="Pfam" id="PF08477">
    <property type="entry name" value="Roc"/>
    <property type="match status" value="1"/>
</dbReference>
<dbReference type="InterPro" id="IPR027417">
    <property type="entry name" value="P-loop_NTPase"/>
</dbReference>
<evidence type="ECO:0000256" key="13">
    <source>
        <dbReference type="ARBA" id="ARBA00048679"/>
    </source>
</evidence>
<protein>
    <recommendedName>
        <fullName evidence="3">non-specific serine/threonine protein kinase</fullName>
        <ecNumber evidence="3">2.7.11.1</ecNumber>
    </recommendedName>
</protein>
<evidence type="ECO:0000256" key="9">
    <source>
        <dbReference type="ARBA" id="ARBA00022777"/>
    </source>
</evidence>
<dbReference type="SMART" id="SM00220">
    <property type="entry name" value="S_TKc"/>
    <property type="match status" value="1"/>
</dbReference>
<reference evidence="20" key="1">
    <citation type="submission" date="2015-02" db="EMBL/GenBank/DDBJ databases">
        <title>Genome sequencing for Strongylocentrotus purpuratus.</title>
        <authorList>
            <person name="Murali S."/>
            <person name="Liu Y."/>
            <person name="Vee V."/>
            <person name="English A."/>
            <person name="Wang M."/>
            <person name="Skinner E."/>
            <person name="Han Y."/>
            <person name="Muzny D.M."/>
            <person name="Worley K.C."/>
            <person name="Gibbs R.A."/>
        </authorList>
    </citation>
    <scope>NUCLEOTIDE SEQUENCE</scope>
</reference>
<dbReference type="EC" id="2.7.11.1" evidence="3"/>
<evidence type="ECO:0000256" key="11">
    <source>
        <dbReference type="ARBA" id="ARBA00023043"/>
    </source>
</evidence>
<feature type="repeat" description="ANK" evidence="14">
    <location>
        <begin position="381"/>
        <end position="413"/>
    </location>
</feature>
<dbReference type="FunFam" id="1.10.510.10:FF:001242">
    <property type="entry name" value="Leucine-rich repeat serine/threonine-protein kinase 1"/>
    <property type="match status" value="1"/>
</dbReference>
<dbReference type="PRINTS" id="PR01415">
    <property type="entry name" value="ANKYRIN"/>
</dbReference>
<dbReference type="Pfam" id="PF16095">
    <property type="entry name" value="COR-A"/>
    <property type="match status" value="1"/>
</dbReference>
<evidence type="ECO:0000256" key="10">
    <source>
        <dbReference type="ARBA" id="ARBA00022840"/>
    </source>
</evidence>
<dbReference type="InterPro" id="IPR002110">
    <property type="entry name" value="Ankyrin_rpt"/>
</dbReference>
<evidence type="ECO:0000256" key="15">
    <source>
        <dbReference type="PROSITE-ProRule" id="PRU10141"/>
    </source>
</evidence>
<dbReference type="PROSITE" id="PS50297">
    <property type="entry name" value="ANK_REP_REGION"/>
    <property type="match status" value="4"/>
</dbReference>
<evidence type="ECO:0000256" key="7">
    <source>
        <dbReference type="ARBA" id="ARBA00022737"/>
    </source>
</evidence>
<evidence type="ECO:0000256" key="14">
    <source>
        <dbReference type="PROSITE-ProRule" id="PRU00023"/>
    </source>
</evidence>
<dbReference type="OrthoDB" id="10252328at2759"/>
<dbReference type="GO" id="GO:0004674">
    <property type="term" value="F:protein serine/threonine kinase activity"/>
    <property type="evidence" value="ECO:0007669"/>
    <property type="project" value="UniProtKB-KW"/>
</dbReference>
<dbReference type="InterPro" id="IPR008271">
    <property type="entry name" value="Ser/Thr_kinase_AS"/>
</dbReference>
<dbReference type="InterPro" id="IPR017441">
    <property type="entry name" value="Protein_kinase_ATP_BS"/>
</dbReference>
<dbReference type="PROSITE" id="PS00107">
    <property type="entry name" value="PROTEIN_KINASE_ATP"/>
    <property type="match status" value="1"/>
</dbReference>
<dbReference type="Proteomes" id="UP000007110">
    <property type="component" value="Unassembled WGS sequence"/>
</dbReference>
<dbReference type="InterPro" id="IPR011047">
    <property type="entry name" value="Quinoprotein_ADH-like_sf"/>
</dbReference>
<dbReference type="Gene3D" id="3.30.200.20">
    <property type="entry name" value="Phosphorylase Kinase, domain 1"/>
    <property type="match status" value="1"/>
</dbReference>
<feature type="compositionally biased region" description="Polar residues" evidence="16">
    <location>
        <begin position="832"/>
        <end position="849"/>
    </location>
</feature>
<dbReference type="SMART" id="SM00364">
    <property type="entry name" value="LRR_BAC"/>
    <property type="match status" value="5"/>
</dbReference>
<dbReference type="SUPFAM" id="SSF56112">
    <property type="entry name" value="Protein kinase-like (PK-like)"/>
    <property type="match status" value="1"/>
</dbReference>
<feature type="repeat" description="ANK" evidence="14">
    <location>
        <begin position="62"/>
        <end position="100"/>
    </location>
</feature>
<feature type="domain" description="Protein kinase" evidence="17">
    <location>
        <begin position="2221"/>
        <end position="2530"/>
    </location>
</feature>
<evidence type="ECO:0000313" key="20">
    <source>
        <dbReference type="Proteomes" id="UP000007110"/>
    </source>
</evidence>
<evidence type="ECO:0000256" key="16">
    <source>
        <dbReference type="SAM" id="MobiDB-lite"/>
    </source>
</evidence>
<feature type="repeat" description="ANK" evidence="14">
    <location>
        <begin position="201"/>
        <end position="233"/>
    </location>
</feature>
<dbReference type="InterPro" id="IPR003591">
    <property type="entry name" value="Leu-rich_rpt_typical-subtyp"/>
</dbReference>
<dbReference type="PROSITE" id="PS50011">
    <property type="entry name" value="PROTEIN_KINASE_DOM"/>
    <property type="match status" value="1"/>
</dbReference>
<feature type="domain" description="Roc" evidence="18">
    <location>
        <begin position="1210"/>
        <end position="1429"/>
    </location>
</feature>
<keyword evidence="9" id="KW-0418">Kinase</keyword>
<feature type="region of interest" description="Disordered" evidence="16">
    <location>
        <begin position="2255"/>
        <end position="2276"/>
    </location>
</feature>